<dbReference type="RefSeq" id="WP_063975405.1">
    <property type="nucleotide sequence ID" value="NZ_LQWZ01000035.1"/>
</dbReference>
<evidence type="ECO:0000313" key="2">
    <source>
        <dbReference type="Proteomes" id="UP000077271"/>
    </source>
</evidence>
<dbReference type="Proteomes" id="UP000077271">
    <property type="component" value="Unassembled WGS sequence"/>
</dbReference>
<sequence>MAGTDSIFYQRLLEDFSAQLYVAAPARVIKLNPDRTADVVPLFKEDGAEASPLLGVPYLRHIEAGEGVSSIKKGSAVWLNFADRAIDNMVGAKSFDPEFSRRHERKDAVIVGVF</sequence>
<dbReference type="EMBL" id="LQWZ01000035">
    <property type="protein sequence ID" value="OAH53905.1"/>
    <property type="molecule type" value="Genomic_DNA"/>
</dbReference>
<gene>
    <name evidence="1" type="ORF">AWH48_11595</name>
</gene>
<comment type="caution">
    <text evidence="1">The sequence shown here is derived from an EMBL/GenBank/DDBJ whole genome shotgun (WGS) entry which is preliminary data.</text>
</comment>
<protein>
    <recommendedName>
        <fullName evidence="3">Phage protein Gp138 N-terminal domain-containing protein</fullName>
    </recommendedName>
</protein>
<organism evidence="1 2">
    <name type="scientific">Domibacillus aminovorans</name>
    <dbReference type="NCBI Taxonomy" id="29332"/>
    <lineage>
        <taxon>Bacteria</taxon>
        <taxon>Bacillati</taxon>
        <taxon>Bacillota</taxon>
        <taxon>Bacilli</taxon>
        <taxon>Bacillales</taxon>
        <taxon>Bacillaceae</taxon>
        <taxon>Domibacillus</taxon>
    </lineage>
</organism>
<dbReference type="OrthoDB" id="2621843at2"/>
<proteinExistence type="predicted"/>
<dbReference type="AlphaFoldDB" id="A0A177KLY6"/>
<name>A0A177KLY6_9BACI</name>
<accession>A0A177KLY6</accession>
<evidence type="ECO:0008006" key="3">
    <source>
        <dbReference type="Google" id="ProtNLM"/>
    </source>
</evidence>
<reference evidence="1 2" key="1">
    <citation type="submission" date="2016-01" db="EMBL/GenBank/DDBJ databases">
        <title>Investigation of taxonomic status of Bacillus aminovorans.</title>
        <authorList>
            <person name="Verma A."/>
            <person name="Pal Y."/>
            <person name="Krishnamurthi S."/>
        </authorList>
    </citation>
    <scope>NUCLEOTIDE SEQUENCE [LARGE SCALE GENOMIC DNA]</scope>
    <source>
        <strain evidence="1 2">DSM 4337</strain>
    </source>
</reference>
<dbReference type="Gene3D" id="2.40.50.230">
    <property type="entry name" value="Gp5 N-terminal domain"/>
    <property type="match status" value="1"/>
</dbReference>
<evidence type="ECO:0000313" key="1">
    <source>
        <dbReference type="EMBL" id="OAH53905.1"/>
    </source>
</evidence>
<dbReference type="InterPro" id="IPR037026">
    <property type="entry name" value="Vgr_OB-fold_dom_sf"/>
</dbReference>